<dbReference type="Gene3D" id="3.30.300.20">
    <property type="match status" value="2"/>
</dbReference>
<comment type="caution">
    <text evidence="10">The sequence shown here is derived from an EMBL/GenBank/DDBJ whole genome shotgun (WGS) entry which is preliminary data.</text>
</comment>
<dbReference type="GO" id="GO:0003700">
    <property type="term" value="F:DNA-binding transcription factor activity"/>
    <property type="evidence" value="ECO:0007669"/>
    <property type="project" value="InterPro"/>
</dbReference>
<evidence type="ECO:0000256" key="7">
    <source>
        <dbReference type="HAMAP-Rule" id="MF_00945"/>
    </source>
</evidence>
<keyword evidence="2 7" id="KW-0963">Cytoplasm</keyword>
<evidence type="ECO:0000256" key="8">
    <source>
        <dbReference type="SAM" id="MobiDB-lite"/>
    </source>
</evidence>
<reference evidence="10" key="2">
    <citation type="journal article" date="2021" name="Microbiome">
        <title>Successional dynamics and alternative stable states in a saline activated sludge microbial community over 9 years.</title>
        <authorList>
            <person name="Wang Y."/>
            <person name="Ye J."/>
            <person name="Ju F."/>
            <person name="Liu L."/>
            <person name="Boyd J.A."/>
            <person name="Deng Y."/>
            <person name="Parks D.H."/>
            <person name="Jiang X."/>
            <person name="Yin X."/>
            <person name="Woodcroft B.J."/>
            <person name="Tyson G.W."/>
            <person name="Hugenholtz P."/>
            <person name="Polz M.F."/>
            <person name="Zhang T."/>
        </authorList>
    </citation>
    <scope>NUCLEOTIDE SEQUENCE</scope>
    <source>
        <strain evidence="10">HKST-UBA16</strain>
    </source>
</reference>
<dbReference type="InterPro" id="IPR025249">
    <property type="entry name" value="TF_NusA_KH_1st"/>
</dbReference>
<comment type="subcellular location">
    <subcellularLocation>
        <location evidence="7">Cytoplasm</location>
    </subcellularLocation>
</comment>
<evidence type="ECO:0000256" key="6">
    <source>
        <dbReference type="ARBA" id="ARBA00023163"/>
    </source>
</evidence>
<dbReference type="SUPFAM" id="SSF54814">
    <property type="entry name" value="Prokaryotic type KH domain (KH-domain type II)"/>
    <property type="match status" value="2"/>
</dbReference>
<keyword evidence="6 7" id="KW-0804">Transcription</keyword>
<dbReference type="InterPro" id="IPR013735">
    <property type="entry name" value="TF_NusA_N"/>
</dbReference>
<dbReference type="InterPro" id="IPR015946">
    <property type="entry name" value="KH_dom-like_a/b"/>
</dbReference>
<keyword evidence="4 7" id="KW-0694">RNA-binding</keyword>
<comment type="function">
    <text evidence="7">Participates in both transcription termination and antitermination.</text>
</comment>
<dbReference type="GO" id="GO:0031564">
    <property type="term" value="P:transcription antitermination"/>
    <property type="evidence" value="ECO:0007669"/>
    <property type="project" value="UniProtKB-UniRule"/>
</dbReference>
<dbReference type="FunFam" id="3.30.1480.10:FF:000002">
    <property type="entry name" value="Transcription termination/antitermination protein NusA"/>
    <property type="match status" value="1"/>
</dbReference>
<dbReference type="HAMAP" id="MF_00945_B">
    <property type="entry name" value="NusA_B"/>
    <property type="match status" value="1"/>
</dbReference>
<dbReference type="SUPFAM" id="SSF50249">
    <property type="entry name" value="Nucleic acid-binding proteins"/>
    <property type="match status" value="1"/>
</dbReference>
<comment type="subunit">
    <text evidence="7">Monomer. Binds directly to the core enzyme of the DNA-dependent RNA polymerase and to nascent RNA.</text>
</comment>
<dbReference type="SUPFAM" id="SSF69705">
    <property type="entry name" value="Transcription factor NusA, N-terminal domain"/>
    <property type="match status" value="1"/>
</dbReference>
<dbReference type="PANTHER" id="PTHR22648">
    <property type="entry name" value="TRANSCRIPTION TERMINATION FACTOR NUSA"/>
    <property type="match status" value="1"/>
</dbReference>
<dbReference type="InterPro" id="IPR009019">
    <property type="entry name" value="KH_sf_prok-type"/>
</dbReference>
<dbReference type="Gene3D" id="3.30.1480.10">
    <property type="entry name" value="NusA, N-terminal domain"/>
    <property type="match status" value="1"/>
</dbReference>
<dbReference type="Proteomes" id="UP000748332">
    <property type="component" value="Unassembled WGS sequence"/>
</dbReference>
<dbReference type="CDD" id="cd02134">
    <property type="entry name" value="KH-II_NusA_rpt1"/>
    <property type="match status" value="1"/>
</dbReference>
<feature type="compositionally biased region" description="Low complexity" evidence="8">
    <location>
        <begin position="338"/>
        <end position="348"/>
    </location>
</feature>
<reference evidence="10" key="1">
    <citation type="submission" date="2020-04" db="EMBL/GenBank/DDBJ databases">
        <authorList>
            <person name="Zhang T."/>
        </authorList>
    </citation>
    <scope>NUCLEOTIDE SEQUENCE</scope>
    <source>
        <strain evidence="10">HKST-UBA16</strain>
    </source>
</reference>
<dbReference type="SMART" id="SM00278">
    <property type="entry name" value="HhH1"/>
    <property type="match status" value="1"/>
</dbReference>
<comment type="similarity">
    <text evidence="7">Belongs to the NusA family.</text>
</comment>
<protein>
    <recommendedName>
        <fullName evidence="7">Transcription termination/antitermination protein NusA</fullName>
    </recommendedName>
</protein>
<evidence type="ECO:0000256" key="2">
    <source>
        <dbReference type="ARBA" id="ARBA00022490"/>
    </source>
</evidence>
<feature type="domain" description="Helix-hairpin-helix DNA-binding motif class 1" evidence="9">
    <location>
        <begin position="395"/>
        <end position="414"/>
    </location>
</feature>
<dbReference type="AlphaFoldDB" id="A0A955HZ49"/>
<dbReference type="Pfam" id="PF26594">
    <property type="entry name" value="KH_NusA_2nd"/>
    <property type="match status" value="1"/>
</dbReference>
<dbReference type="GO" id="GO:0005829">
    <property type="term" value="C:cytosol"/>
    <property type="evidence" value="ECO:0007669"/>
    <property type="project" value="TreeGrafter"/>
</dbReference>
<feature type="region of interest" description="Disordered" evidence="8">
    <location>
        <begin position="337"/>
        <end position="370"/>
    </location>
</feature>
<evidence type="ECO:0000256" key="1">
    <source>
        <dbReference type="ARBA" id="ARBA00022472"/>
    </source>
</evidence>
<dbReference type="EMBL" id="JAGQLM010000086">
    <property type="protein sequence ID" value="MCA9375104.1"/>
    <property type="molecule type" value="Genomic_DNA"/>
</dbReference>
<gene>
    <name evidence="7 10" type="primary">nusA</name>
    <name evidence="10" type="ORF">KC622_02115</name>
</gene>
<proteinExistence type="inferred from homology"/>
<name>A0A955HZ49_9BACT</name>
<sequence>MAMVSEMLAAINQLAAERGLDQEKILEALEAAVAAAYRKEYADNADIDVELDAENGAFRIIVKKVVVDKVTDEDIQISLKEAQNIQEGLEVGDTIEIEQQIEDFGRIASQTAKQVIMQKIREAEKEAILEEFSDKIGEVFTAMMHRMQGGSAIFEIGKAMAVMPQIEQVHNEFYRIGDRYKVYLKGIEDTPRGKTLIVSRSCPEFLEALFRMEVPEIESGVVEVKACAREAGLRSKMAVVSHQEGVDPIGACVGQRGARIANVMSELGEEKIDIIEWREDLEEFVEKALSPAQVISVDIEGDIAVVKVEEDQLSLAIGREGQNARLAAKLTSLRIDIQGPNGPQAQAQPEDDSDSSSDEQENEVAATDAKLSTTLANKLKKAGISEEDASNMTLEQLIELDGIGKVTAEKIREALSSNS</sequence>
<dbReference type="Pfam" id="PF13184">
    <property type="entry name" value="KH_NusA_1st"/>
    <property type="match status" value="1"/>
</dbReference>
<evidence type="ECO:0000259" key="9">
    <source>
        <dbReference type="SMART" id="SM00278"/>
    </source>
</evidence>
<feature type="compositionally biased region" description="Acidic residues" evidence="8">
    <location>
        <begin position="349"/>
        <end position="362"/>
    </location>
</feature>
<dbReference type="GO" id="GO:0006281">
    <property type="term" value="P:DNA repair"/>
    <property type="evidence" value="ECO:0007669"/>
    <property type="project" value="InterPro"/>
</dbReference>
<evidence type="ECO:0000256" key="4">
    <source>
        <dbReference type="ARBA" id="ARBA00022884"/>
    </source>
</evidence>
<evidence type="ECO:0000256" key="3">
    <source>
        <dbReference type="ARBA" id="ARBA00022814"/>
    </source>
</evidence>
<dbReference type="InterPro" id="IPR003583">
    <property type="entry name" value="Hlx-hairpin-Hlx_DNA-bd_motif"/>
</dbReference>
<dbReference type="InterPro" id="IPR036555">
    <property type="entry name" value="NusA_N_sf"/>
</dbReference>
<evidence type="ECO:0000256" key="5">
    <source>
        <dbReference type="ARBA" id="ARBA00023015"/>
    </source>
</evidence>
<dbReference type="CDD" id="cd22529">
    <property type="entry name" value="KH-II_NusA_rpt2"/>
    <property type="match status" value="1"/>
</dbReference>
<dbReference type="NCBIfam" id="TIGR01953">
    <property type="entry name" value="NusA"/>
    <property type="match status" value="1"/>
</dbReference>
<dbReference type="InterPro" id="IPR010213">
    <property type="entry name" value="TF_NusA"/>
</dbReference>
<dbReference type="GO" id="GO:0003723">
    <property type="term" value="F:RNA binding"/>
    <property type="evidence" value="ECO:0007669"/>
    <property type="project" value="UniProtKB-UniRule"/>
</dbReference>
<dbReference type="PANTHER" id="PTHR22648:SF0">
    <property type="entry name" value="TRANSCRIPTION TERMINATION_ANTITERMINATION PROTEIN NUSA"/>
    <property type="match status" value="1"/>
</dbReference>
<dbReference type="FunFam" id="3.30.300.20:FF:000002">
    <property type="entry name" value="Transcription termination/antitermination protein NusA"/>
    <property type="match status" value="1"/>
</dbReference>
<evidence type="ECO:0000313" key="10">
    <source>
        <dbReference type="EMBL" id="MCA9375104.1"/>
    </source>
</evidence>
<keyword evidence="1 7" id="KW-0806">Transcription termination</keyword>
<dbReference type="InterPro" id="IPR058582">
    <property type="entry name" value="KH_NusA_2nd"/>
</dbReference>
<accession>A0A955HZ49</accession>
<dbReference type="Gene3D" id="2.40.50.140">
    <property type="entry name" value="Nucleic acid-binding proteins"/>
    <property type="match status" value="1"/>
</dbReference>
<dbReference type="GO" id="GO:0006353">
    <property type="term" value="P:DNA-templated transcription termination"/>
    <property type="evidence" value="ECO:0007669"/>
    <property type="project" value="UniProtKB-UniRule"/>
</dbReference>
<dbReference type="GO" id="GO:0003677">
    <property type="term" value="F:DNA binding"/>
    <property type="evidence" value="ECO:0007669"/>
    <property type="project" value="InterPro"/>
</dbReference>
<dbReference type="Pfam" id="PF08529">
    <property type="entry name" value="NusA_N"/>
    <property type="match status" value="1"/>
</dbReference>
<keyword evidence="5 7" id="KW-0805">Transcription regulation</keyword>
<dbReference type="CDD" id="cd04455">
    <property type="entry name" value="S1_NusA"/>
    <property type="match status" value="1"/>
</dbReference>
<dbReference type="InterPro" id="IPR012340">
    <property type="entry name" value="NA-bd_OB-fold"/>
</dbReference>
<dbReference type="InterPro" id="IPR030842">
    <property type="entry name" value="TF_NusA_bacterial"/>
</dbReference>
<organism evidence="10 11">
    <name type="scientific">Candidatus Dojkabacteria bacterium</name>
    <dbReference type="NCBI Taxonomy" id="2099670"/>
    <lineage>
        <taxon>Bacteria</taxon>
        <taxon>Candidatus Dojkabacteria</taxon>
    </lineage>
</organism>
<evidence type="ECO:0000313" key="11">
    <source>
        <dbReference type="Proteomes" id="UP000748332"/>
    </source>
</evidence>
<keyword evidence="3 7" id="KW-0889">Transcription antitermination</keyword>